<dbReference type="InterPro" id="IPR001789">
    <property type="entry name" value="Sig_transdc_resp-reg_receiver"/>
</dbReference>
<dbReference type="Gene3D" id="6.10.250.690">
    <property type="match status" value="1"/>
</dbReference>
<dbReference type="SMART" id="SM00862">
    <property type="entry name" value="Trans_reg_C"/>
    <property type="match status" value="1"/>
</dbReference>
<evidence type="ECO:0000256" key="8">
    <source>
        <dbReference type="PROSITE-ProRule" id="PRU00169"/>
    </source>
</evidence>
<evidence type="ECO:0000313" key="12">
    <source>
        <dbReference type="EMBL" id="SEK51148.1"/>
    </source>
</evidence>
<dbReference type="InterPro" id="IPR011006">
    <property type="entry name" value="CheY-like_superfamily"/>
</dbReference>
<keyword evidence="7" id="KW-0804">Transcription</keyword>
<dbReference type="GO" id="GO:0032993">
    <property type="term" value="C:protein-DNA complex"/>
    <property type="evidence" value="ECO:0007669"/>
    <property type="project" value="TreeGrafter"/>
</dbReference>
<evidence type="ECO:0000313" key="13">
    <source>
        <dbReference type="Proteomes" id="UP000183015"/>
    </source>
</evidence>
<dbReference type="PROSITE" id="PS51755">
    <property type="entry name" value="OMPR_PHOB"/>
    <property type="match status" value="1"/>
</dbReference>
<dbReference type="InterPro" id="IPR036388">
    <property type="entry name" value="WH-like_DNA-bd_sf"/>
</dbReference>
<gene>
    <name evidence="12" type="ORF">SAMN05414137_102265</name>
</gene>
<dbReference type="GO" id="GO:0045893">
    <property type="term" value="P:positive regulation of DNA-templated transcription"/>
    <property type="evidence" value="ECO:0007669"/>
    <property type="project" value="UniProtKB-ARBA"/>
</dbReference>
<dbReference type="InterPro" id="IPR016032">
    <property type="entry name" value="Sig_transdc_resp-reg_C-effctor"/>
</dbReference>
<dbReference type="InterPro" id="IPR039420">
    <property type="entry name" value="WalR-like"/>
</dbReference>
<keyword evidence="4" id="KW-0902">Two-component regulatory system</keyword>
<dbReference type="Proteomes" id="UP000183015">
    <property type="component" value="Unassembled WGS sequence"/>
</dbReference>
<evidence type="ECO:0000256" key="6">
    <source>
        <dbReference type="ARBA" id="ARBA00023125"/>
    </source>
</evidence>
<dbReference type="AlphaFoldDB" id="A0A1H7HLX3"/>
<dbReference type="PROSITE" id="PS50110">
    <property type="entry name" value="RESPONSE_REGULATORY"/>
    <property type="match status" value="1"/>
</dbReference>
<evidence type="ECO:0000259" key="10">
    <source>
        <dbReference type="PROSITE" id="PS50110"/>
    </source>
</evidence>
<dbReference type="Pfam" id="PF00486">
    <property type="entry name" value="Trans_reg_C"/>
    <property type="match status" value="1"/>
</dbReference>
<dbReference type="eggNOG" id="COG0745">
    <property type="taxonomic scope" value="Bacteria"/>
</dbReference>
<dbReference type="GO" id="GO:0005829">
    <property type="term" value="C:cytosol"/>
    <property type="evidence" value="ECO:0007669"/>
    <property type="project" value="TreeGrafter"/>
</dbReference>
<organism evidence="12 13">
    <name type="scientific">Streptacidiphilus jiangxiensis</name>
    <dbReference type="NCBI Taxonomy" id="235985"/>
    <lineage>
        <taxon>Bacteria</taxon>
        <taxon>Bacillati</taxon>
        <taxon>Actinomycetota</taxon>
        <taxon>Actinomycetes</taxon>
        <taxon>Kitasatosporales</taxon>
        <taxon>Streptomycetaceae</taxon>
        <taxon>Streptacidiphilus</taxon>
    </lineage>
</organism>
<evidence type="ECO:0000256" key="4">
    <source>
        <dbReference type="ARBA" id="ARBA00023012"/>
    </source>
</evidence>
<dbReference type="RefSeq" id="WP_042454376.1">
    <property type="nucleotide sequence ID" value="NZ_BBPN01000033.1"/>
</dbReference>
<dbReference type="EMBL" id="FOAZ01000002">
    <property type="protein sequence ID" value="SEK51148.1"/>
    <property type="molecule type" value="Genomic_DNA"/>
</dbReference>
<protein>
    <submittedName>
        <fullName evidence="12">Two-component system, OmpR family, KDP operon response regulator KdpE</fullName>
    </submittedName>
</protein>
<dbReference type="GO" id="GO:0000987">
    <property type="term" value="F:cis-regulatory region sequence-specific DNA binding"/>
    <property type="evidence" value="ECO:0007669"/>
    <property type="project" value="UniProtKB-ARBA"/>
</dbReference>
<feature type="domain" description="Response regulatory" evidence="10">
    <location>
        <begin position="3"/>
        <end position="116"/>
    </location>
</feature>
<dbReference type="SMART" id="SM00448">
    <property type="entry name" value="REC"/>
    <property type="match status" value="1"/>
</dbReference>
<keyword evidence="13" id="KW-1185">Reference proteome</keyword>
<dbReference type="PANTHER" id="PTHR48111:SF50">
    <property type="entry name" value="KDP OPERON TRANSCRIPTIONAL REGULATORY PROTEIN KDPE"/>
    <property type="match status" value="1"/>
</dbReference>
<dbReference type="FunFam" id="3.40.50.2300:FF:000021">
    <property type="entry name" value="Two-component system response regulator KdpE"/>
    <property type="match status" value="1"/>
</dbReference>
<proteinExistence type="predicted"/>
<dbReference type="CDD" id="cd17620">
    <property type="entry name" value="REC_OmpR_KdpE-like"/>
    <property type="match status" value="1"/>
</dbReference>
<name>A0A1H7HLX3_STRJI</name>
<evidence type="ECO:0000256" key="2">
    <source>
        <dbReference type="ARBA" id="ARBA00022490"/>
    </source>
</evidence>
<dbReference type="PANTHER" id="PTHR48111">
    <property type="entry name" value="REGULATOR OF RPOS"/>
    <property type="match status" value="1"/>
</dbReference>
<dbReference type="Gene3D" id="1.10.10.10">
    <property type="entry name" value="Winged helix-like DNA-binding domain superfamily/Winged helix DNA-binding domain"/>
    <property type="match status" value="1"/>
</dbReference>
<evidence type="ECO:0000256" key="5">
    <source>
        <dbReference type="ARBA" id="ARBA00023015"/>
    </source>
</evidence>
<dbReference type="OrthoDB" id="3231823at2"/>
<evidence type="ECO:0000256" key="7">
    <source>
        <dbReference type="ARBA" id="ARBA00023163"/>
    </source>
</evidence>
<feature type="DNA-binding region" description="OmpR/PhoB-type" evidence="9">
    <location>
        <begin position="126"/>
        <end position="228"/>
    </location>
</feature>
<keyword evidence="5" id="KW-0805">Transcription regulation</keyword>
<dbReference type="SUPFAM" id="SSF52172">
    <property type="entry name" value="CheY-like"/>
    <property type="match status" value="1"/>
</dbReference>
<keyword evidence="6 9" id="KW-0238">DNA-binding</keyword>
<dbReference type="Gene3D" id="3.40.50.2300">
    <property type="match status" value="1"/>
</dbReference>
<comment type="subcellular location">
    <subcellularLocation>
        <location evidence="1">Cytoplasm</location>
    </subcellularLocation>
</comment>
<accession>A0A1H7HLX3</accession>
<dbReference type="CDD" id="cd00383">
    <property type="entry name" value="trans_reg_C"/>
    <property type="match status" value="1"/>
</dbReference>
<dbReference type="GO" id="GO:0000156">
    <property type="term" value="F:phosphorelay response regulator activity"/>
    <property type="evidence" value="ECO:0007669"/>
    <property type="project" value="TreeGrafter"/>
</dbReference>
<sequence length="228" mass="25245">MTRILIVDDEPQMLKALQINLQARHYTVATAADGRRALLEATQNPPDAIILDLGLPQIDGLRVLQALRAWSQVPVIVLSGRAEFSEKVEALDAGADDYVTKPFAMNELLARLRAALRRPTRAEPTAPTVVIGEFTVDVAGAVVRRTSGEGPALRLTPTEWRILAVLLAHPGKLVTGRRILQQVWGPGHEQKTNYLRVYFAGLRRKLETDAAHPRHLLTEPGMGYRFEP</sequence>
<feature type="modified residue" description="4-aspartylphosphate" evidence="8">
    <location>
        <position position="52"/>
    </location>
</feature>
<evidence type="ECO:0000256" key="9">
    <source>
        <dbReference type="PROSITE-ProRule" id="PRU01091"/>
    </source>
</evidence>
<evidence type="ECO:0000259" key="11">
    <source>
        <dbReference type="PROSITE" id="PS51755"/>
    </source>
</evidence>
<evidence type="ECO:0000256" key="3">
    <source>
        <dbReference type="ARBA" id="ARBA00022553"/>
    </source>
</evidence>
<dbReference type="Pfam" id="PF00072">
    <property type="entry name" value="Response_reg"/>
    <property type="match status" value="1"/>
</dbReference>
<dbReference type="InterPro" id="IPR001867">
    <property type="entry name" value="OmpR/PhoB-type_DNA-bd"/>
</dbReference>
<dbReference type="STRING" id="235985.SAMN05414137_102265"/>
<dbReference type="GO" id="GO:0042802">
    <property type="term" value="F:identical protein binding"/>
    <property type="evidence" value="ECO:0007669"/>
    <property type="project" value="UniProtKB-ARBA"/>
</dbReference>
<evidence type="ECO:0000256" key="1">
    <source>
        <dbReference type="ARBA" id="ARBA00004496"/>
    </source>
</evidence>
<reference evidence="13" key="1">
    <citation type="submission" date="2016-10" db="EMBL/GenBank/DDBJ databases">
        <authorList>
            <person name="Varghese N."/>
        </authorList>
    </citation>
    <scope>NUCLEOTIDE SEQUENCE [LARGE SCALE GENOMIC DNA]</scope>
    <source>
        <strain evidence="13">DSM 45096 / BCRC 16803 / CGMCC 4.1857 / CIP 109030 / JCM 12277 / KCTC 19219 / NBRC 100920 / 33214</strain>
    </source>
</reference>
<dbReference type="SUPFAM" id="SSF46894">
    <property type="entry name" value="C-terminal effector domain of the bipartite response regulators"/>
    <property type="match status" value="1"/>
</dbReference>
<feature type="domain" description="OmpR/PhoB-type" evidence="11">
    <location>
        <begin position="126"/>
        <end position="228"/>
    </location>
</feature>
<keyword evidence="2" id="KW-0963">Cytoplasm</keyword>
<keyword evidence="3 8" id="KW-0597">Phosphoprotein</keyword>